<accession>A0A1X7S9E9</accession>
<feature type="signal peptide" evidence="1">
    <location>
        <begin position="1"/>
        <end position="18"/>
    </location>
</feature>
<feature type="chain" id="PRO_5012733643" description="Chitin-binding type-1 domain-containing protein" evidence="1">
    <location>
        <begin position="19"/>
        <end position="68"/>
    </location>
</feature>
<gene>
    <name evidence="2" type="ORF">ZT3D7_G11488</name>
</gene>
<evidence type="ECO:0000256" key="1">
    <source>
        <dbReference type="SAM" id="SignalP"/>
    </source>
</evidence>
<evidence type="ECO:0008006" key="4">
    <source>
        <dbReference type="Google" id="ProtNLM"/>
    </source>
</evidence>
<evidence type="ECO:0000313" key="3">
    <source>
        <dbReference type="Proteomes" id="UP000215127"/>
    </source>
</evidence>
<dbReference type="AlphaFoldDB" id="A0A1X7S9E9"/>
<keyword evidence="3" id="KW-1185">Reference proteome</keyword>
<reference evidence="2 3" key="1">
    <citation type="submission" date="2016-06" db="EMBL/GenBank/DDBJ databases">
        <authorList>
            <person name="Kjaerup R.B."/>
            <person name="Dalgaard T.S."/>
            <person name="Juul-Madsen H.R."/>
        </authorList>
    </citation>
    <scope>NUCLEOTIDE SEQUENCE [LARGE SCALE GENOMIC DNA]</scope>
</reference>
<organism evidence="2 3">
    <name type="scientific">Zymoseptoria tritici (strain ST99CH_3D7)</name>
    <dbReference type="NCBI Taxonomy" id="1276538"/>
    <lineage>
        <taxon>Eukaryota</taxon>
        <taxon>Fungi</taxon>
        <taxon>Dikarya</taxon>
        <taxon>Ascomycota</taxon>
        <taxon>Pezizomycotina</taxon>
        <taxon>Dothideomycetes</taxon>
        <taxon>Dothideomycetidae</taxon>
        <taxon>Mycosphaerellales</taxon>
        <taxon>Mycosphaerellaceae</taxon>
        <taxon>Zymoseptoria</taxon>
    </lineage>
</organism>
<keyword evidence="1" id="KW-0732">Signal</keyword>
<name>A0A1X7S9E9_ZYMT9</name>
<protein>
    <recommendedName>
        <fullName evidence="4">Chitin-binding type-1 domain-containing protein</fullName>
    </recommendedName>
</protein>
<sequence>MQLFQLQVILAMISATLAQNTCDPSRGPYGKCGAQSCSKFFPCNNLGDPCLIGGAAGGAKCSQVGGKL</sequence>
<proteinExistence type="predicted"/>
<dbReference type="EMBL" id="LT853704">
    <property type="protein sequence ID" value="SMQ56333.1"/>
    <property type="molecule type" value="Genomic_DNA"/>
</dbReference>
<evidence type="ECO:0000313" key="2">
    <source>
        <dbReference type="EMBL" id="SMQ56333.1"/>
    </source>
</evidence>
<dbReference type="Proteomes" id="UP000215127">
    <property type="component" value="Chromosome 13"/>
</dbReference>